<proteinExistence type="inferred from homology"/>
<dbReference type="PANTHER" id="PTHR30537:SF72">
    <property type="entry name" value="LYSR FAMILY TRANSCRIPTIONAL REGULATOR"/>
    <property type="match status" value="1"/>
</dbReference>
<dbReference type="Proteomes" id="UP001500279">
    <property type="component" value="Unassembled WGS sequence"/>
</dbReference>
<dbReference type="EMBL" id="BAAAEW010000047">
    <property type="protein sequence ID" value="GAA0769672.1"/>
    <property type="molecule type" value="Genomic_DNA"/>
</dbReference>
<dbReference type="RefSeq" id="WP_141290070.1">
    <property type="nucleotide sequence ID" value="NZ_BAAAEW010000047.1"/>
</dbReference>
<evidence type="ECO:0000256" key="2">
    <source>
        <dbReference type="SAM" id="MobiDB-lite"/>
    </source>
</evidence>
<gene>
    <name evidence="3" type="ORF">GCM10009107_60820</name>
</gene>
<evidence type="ECO:0008006" key="5">
    <source>
        <dbReference type="Google" id="ProtNLM"/>
    </source>
</evidence>
<comment type="caution">
    <text evidence="3">The sequence shown here is derived from an EMBL/GenBank/DDBJ whole genome shotgun (WGS) entry which is preliminary data.</text>
</comment>
<reference evidence="4" key="1">
    <citation type="journal article" date="2019" name="Int. J. Syst. Evol. Microbiol.">
        <title>The Global Catalogue of Microorganisms (GCM) 10K type strain sequencing project: providing services to taxonomists for standard genome sequencing and annotation.</title>
        <authorList>
            <consortium name="The Broad Institute Genomics Platform"/>
            <consortium name="The Broad Institute Genome Sequencing Center for Infectious Disease"/>
            <person name="Wu L."/>
            <person name="Ma J."/>
        </authorList>
    </citation>
    <scope>NUCLEOTIDE SEQUENCE [LARGE SCALE GENOMIC DNA]</scope>
    <source>
        <strain evidence="4">JCM 15503</strain>
    </source>
</reference>
<dbReference type="InterPro" id="IPR058163">
    <property type="entry name" value="LysR-type_TF_proteobact-type"/>
</dbReference>
<comment type="similarity">
    <text evidence="1">Belongs to the LysR transcriptional regulatory family.</text>
</comment>
<dbReference type="Gene3D" id="3.40.190.290">
    <property type="match status" value="1"/>
</dbReference>
<evidence type="ECO:0000313" key="3">
    <source>
        <dbReference type="EMBL" id="GAA0769672.1"/>
    </source>
</evidence>
<feature type="region of interest" description="Disordered" evidence="2">
    <location>
        <begin position="1"/>
        <end position="32"/>
    </location>
</feature>
<name>A0ABP3VYH1_9BURK</name>
<sequence length="110" mass="11956">MARAGAAPRLHPHGRGFSPRYLQARGTPKHPSELLPAAAAPRALAGHGVVGYRAAPYLQSGQLREVLADWSRPLTPLHLVYPGNRQLNAKLRVFVDWAVEIFAGMDAATR</sequence>
<evidence type="ECO:0000256" key="1">
    <source>
        <dbReference type="ARBA" id="ARBA00009437"/>
    </source>
</evidence>
<protein>
    <recommendedName>
        <fullName evidence="5">LysR substrate-binding domain-containing protein</fullName>
    </recommendedName>
</protein>
<dbReference type="PANTHER" id="PTHR30537">
    <property type="entry name" value="HTH-TYPE TRANSCRIPTIONAL REGULATOR"/>
    <property type="match status" value="1"/>
</dbReference>
<dbReference type="SUPFAM" id="SSF53850">
    <property type="entry name" value="Periplasmic binding protein-like II"/>
    <property type="match status" value="1"/>
</dbReference>
<keyword evidence="4" id="KW-1185">Reference proteome</keyword>
<evidence type="ECO:0000313" key="4">
    <source>
        <dbReference type="Proteomes" id="UP001500279"/>
    </source>
</evidence>
<organism evidence="3 4">
    <name type="scientific">Ideonella azotifigens</name>
    <dbReference type="NCBI Taxonomy" id="513160"/>
    <lineage>
        <taxon>Bacteria</taxon>
        <taxon>Pseudomonadati</taxon>
        <taxon>Pseudomonadota</taxon>
        <taxon>Betaproteobacteria</taxon>
        <taxon>Burkholderiales</taxon>
        <taxon>Sphaerotilaceae</taxon>
        <taxon>Ideonella</taxon>
    </lineage>
</organism>
<accession>A0ABP3VYH1</accession>